<feature type="domain" description="DUF7042" evidence="2">
    <location>
        <begin position="146"/>
        <end position="284"/>
    </location>
</feature>
<dbReference type="PANTHER" id="PTHR22255:SF9">
    <property type="entry name" value="LP06548P"/>
    <property type="match status" value="1"/>
</dbReference>
<protein>
    <submittedName>
        <fullName evidence="4">Uncharacterized protein</fullName>
    </submittedName>
</protein>
<dbReference type="InterPro" id="IPR055472">
    <property type="entry name" value="DUF7044"/>
</dbReference>
<dbReference type="PANTHER" id="PTHR22255">
    <property type="entry name" value="LP06548P"/>
    <property type="match status" value="1"/>
</dbReference>
<name>A0AA89BNC2_PINIB</name>
<feature type="signal peptide" evidence="1">
    <location>
        <begin position="1"/>
        <end position="23"/>
    </location>
</feature>
<accession>A0AA89BNC2</accession>
<evidence type="ECO:0000313" key="5">
    <source>
        <dbReference type="Proteomes" id="UP001186944"/>
    </source>
</evidence>
<feature type="domain" description="DUF7044" evidence="3">
    <location>
        <begin position="25"/>
        <end position="126"/>
    </location>
</feature>
<dbReference type="EMBL" id="VSWD01000012">
    <property type="protein sequence ID" value="KAK3085422.1"/>
    <property type="molecule type" value="Genomic_DNA"/>
</dbReference>
<evidence type="ECO:0000259" key="2">
    <source>
        <dbReference type="Pfam" id="PF23069"/>
    </source>
</evidence>
<dbReference type="Pfam" id="PF23071">
    <property type="entry name" value="DUF7044"/>
    <property type="match status" value="1"/>
</dbReference>
<evidence type="ECO:0000313" key="4">
    <source>
        <dbReference type="EMBL" id="KAK3085422.1"/>
    </source>
</evidence>
<evidence type="ECO:0000256" key="1">
    <source>
        <dbReference type="SAM" id="SignalP"/>
    </source>
</evidence>
<feature type="chain" id="PRO_5041735083" evidence="1">
    <location>
        <begin position="24"/>
        <end position="420"/>
    </location>
</feature>
<reference evidence="4" key="1">
    <citation type="submission" date="2019-08" db="EMBL/GenBank/DDBJ databases">
        <title>The improved chromosome-level genome for the pearl oyster Pinctada fucata martensii using PacBio sequencing and Hi-C.</title>
        <authorList>
            <person name="Zheng Z."/>
        </authorList>
    </citation>
    <scope>NUCLEOTIDE SEQUENCE</scope>
    <source>
        <strain evidence="4">ZZ-2019</strain>
        <tissue evidence="4">Adductor muscle</tissue>
    </source>
</reference>
<sequence>MEGSSYLAILFTVFLTQIKYAQSAGCQIPADFHGSWFSMGQAGEGVTTNVDGNGWKQSTEASRLTCQQIHKNDVTGTTVLMKSEDSSNTCTYCINLFYRTSNIIQVRQGPCLRGNEGMHITQRCNTESHIPNDVLSTFFRTTPRVENCKSTFDGLYTFSYEAASGGGGVCNNPGSRIKACQDPGSSYVDNQVFLMTYKSCPDVSASMDKKVRYQCMGSWSAKMSGVTYKFAAIADTVEKDNKEKYKCLMTIENQRNEDKKIRWAMSRFADCSSLNSIFAAPLRLVLAPRALSTPITQAKCKLPPTLKGDWSVELVEYNARVKITEDKLILKPDAVDTEISYSCQSKPGSIYVMTKTIEGKCEATLVCVQLEPKKDGSVTFMVGMPTTVNANTYPNLQQNDFLSVCSGSFLRSKVYKLTAS</sequence>
<comment type="caution">
    <text evidence="4">The sequence shown here is derived from an EMBL/GenBank/DDBJ whole genome shotgun (WGS) entry which is preliminary data.</text>
</comment>
<evidence type="ECO:0000259" key="3">
    <source>
        <dbReference type="Pfam" id="PF23071"/>
    </source>
</evidence>
<dbReference type="Proteomes" id="UP001186944">
    <property type="component" value="Unassembled WGS sequence"/>
</dbReference>
<dbReference type="InterPro" id="IPR055470">
    <property type="entry name" value="DUF7042"/>
</dbReference>
<organism evidence="4 5">
    <name type="scientific">Pinctada imbricata</name>
    <name type="common">Atlantic pearl-oyster</name>
    <name type="synonym">Pinctada martensii</name>
    <dbReference type="NCBI Taxonomy" id="66713"/>
    <lineage>
        <taxon>Eukaryota</taxon>
        <taxon>Metazoa</taxon>
        <taxon>Spiralia</taxon>
        <taxon>Lophotrochozoa</taxon>
        <taxon>Mollusca</taxon>
        <taxon>Bivalvia</taxon>
        <taxon>Autobranchia</taxon>
        <taxon>Pteriomorphia</taxon>
        <taxon>Pterioida</taxon>
        <taxon>Pterioidea</taxon>
        <taxon>Pteriidae</taxon>
        <taxon>Pinctada</taxon>
    </lineage>
</organism>
<gene>
    <name evidence="4" type="ORF">FSP39_003071</name>
</gene>
<dbReference type="Pfam" id="PF23069">
    <property type="entry name" value="DUF7042"/>
    <property type="match status" value="1"/>
</dbReference>
<dbReference type="AlphaFoldDB" id="A0AA89BNC2"/>
<keyword evidence="1" id="KW-0732">Signal</keyword>
<proteinExistence type="predicted"/>
<keyword evidence="5" id="KW-1185">Reference proteome</keyword>